<accession>A0AAW2UW42</accession>
<dbReference type="AlphaFoldDB" id="A0AAW2UW42"/>
<feature type="domain" description="Transposase-associated" evidence="1">
    <location>
        <begin position="11"/>
        <end position="77"/>
    </location>
</feature>
<comment type="caution">
    <text evidence="2">The sequence shown here is derived from an EMBL/GenBank/DDBJ whole genome shotgun (WGS) entry which is preliminary data.</text>
</comment>
<reference evidence="2" key="1">
    <citation type="submission" date="2020-06" db="EMBL/GenBank/DDBJ databases">
        <authorList>
            <person name="Li T."/>
            <person name="Hu X."/>
            <person name="Zhang T."/>
            <person name="Song X."/>
            <person name="Zhang H."/>
            <person name="Dai N."/>
            <person name="Sheng W."/>
            <person name="Hou X."/>
            <person name="Wei L."/>
        </authorList>
    </citation>
    <scope>NUCLEOTIDE SEQUENCE</scope>
    <source>
        <strain evidence="2">KEN1</strain>
        <tissue evidence="2">Leaf</tissue>
    </source>
</reference>
<organism evidence="2">
    <name type="scientific">Sesamum latifolium</name>
    <dbReference type="NCBI Taxonomy" id="2727402"/>
    <lineage>
        <taxon>Eukaryota</taxon>
        <taxon>Viridiplantae</taxon>
        <taxon>Streptophyta</taxon>
        <taxon>Embryophyta</taxon>
        <taxon>Tracheophyta</taxon>
        <taxon>Spermatophyta</taxon>
        <taxon>Magnoliopsida</taxon>
        <taxon>eudicotyledons</taxon>
        <taxon>Gunneridae</taxon>
        <taxon>Pentapetalae</taxon>
        <taxon>asterids</taxon>
        <taxon>lamiids</taxon>
        <taxon>Lamiales</taxon>
        <taxon>Pedaliaceae</taxon>
        <taxon>Sesamum</taxon>
    </lineage>
</organism>
<proteinExistence type="predicted"/>
<evidence type="ECO:0000259" key="1">
    <source>
        <dbReference type="Pfam" id="PF13963"/>
    </source>
</evidence>
<gene>
    <name evidence="2" type="ORF">Slati_3095100</name>
</gene>
<dbReference type="Pfam" id="PF13963">
    <property type="entry name" value="Transpos_assoc"/>
    <property type="match status" value="1"/>
</dbReference>
<evidence type="ECO:0000313" key="2">
    <source>
        <dbReference type="EMBL" id="KAL0420722.1"/>
    </source>
</evidence>
<reference evidence="2" key="2">
    <citation type="journal article" date="2024" name="Plant">
        <title>Genomic evolution and insights into agronomic trait innovations of Sesamum species.</title>
        <authorList>
            <person name="Miao H."/>
            <person name="Wang L."/>
            <person name="Qu L."/>
            <person name="Liu H."/>
            <person name="Sun Y."/>
            <person name="Le M."/>
            <person name="Wang Q."/>
            <person name="Wei S."/>
            <person name="Zheng Y."/>
            <person name="Lin W."/>
            <person name="Duan Y."/>
            <person name="Cao H."/>
            <person name="Xiong S."/>
            <person name="Wang X."/>
            <person name="Wei L."/>
            <person name="Li C."/>
            <person name="Ma Q."/>
            <person name="Ju M."/>
            <person name="Zhao R."/>
            <person name="Li G."/>
            <person name="Mu C."/>
            <person name="Tian Q."/>
            <person name="Mei H."/>
            <person name="Zhang T."/>
            <person name="Gao T."/>
            <person name="Zhang H."/>
        </authorList>
    </citation>
    <scope>NUCLEOTIDE SEQUENCE</scope>
    <source>
        <strain evidence="2">KEN1</strain>
    </source>
</reference>
<sequence length="211" mass="24007">MHNKNFLGRAGLTPEFEDGVKTFIESAKGQRGHMDRDKIRCPCQKCKNTKFRTPNKVSYHLCMRGFMAEYHNWTSHGKESASEYFEAATVPPVSEEPTPAAYVEDNNHLYWGDDQHMDWTQRMVFYAAEPSYFSSSHDSVPNDGTRSCPLDANRSEYCYGDGSYDYESGLADRFYNVVHAADQPLWNGCTHSQLGTVPELVDIKADDHISK</sequence>
<name>A0AAW2UW42_9LAMI</name>
<protein>
    <recommendedName>
        <fullName evidence="1">Transposase-associated domain-containing protein</fullName>
    </recommendedName>
</protein>
<dbReference type="InterPro" id="IPR029480">
    <property type="entry name" value="Transpos_assoc"/>
</dbReference>
<dbReference type="EMBL" id="JACGWN010000011">
    <property type="protein sequence ID" value="KAL0420722.1"/>
    <property type="molecule type" value="Genomic_DNA"/>
</dbReference>